<evidence type="ECO:0000256" key="1">
    <source>
        <dbReference type="SAM" id="MobiDB-lite"/>
    </source>
</evidence>
<accession>A0ABD0JNQ6</accession>
<dbReference type="AlphaFoldDB" id="A0ABD0JNQ6"/>
<feature type="region of interest" description="Disordered" evidence="1">
    <location>
        <begin position="49"/>
        <end position="74"/>
    </location>
</feature>
<proteinExistence type="predicted"/>
<evidence type="ECO:0000313" key="2">
    <source>
        <dbReference type="EMBL" id="KAK7476418.1"/>
    </source>
</evidence>
<reference evidence="2 3" key="1">
    <citation type="journal article" date="2023" name="Sci. Data">
        <title>Genome assembly of the Korean intertidal mud-creeper Batillaria attramentaria.</title>
        <authorList>
            <person name="Patra A.K."/>
            <person name="Ho P.T."/>
            <person name="Jun S."/>
            <person name="Lee S.J."/>
            <person name="Kim Y."/>
            <person name="Won Y.J."/>
        </authorList>
    </citation>
    <scope>NUCLEOTIDE SEQUENCE [LARGE SCALE GENOMIC DNA]</scope>
    <source>
        <strain evidence="2">Wonlab-2016</strain>
    </source>
</reference>
<dbReference type="EMBL" id="JACVVK020000376">
    <property type="protein sequence ID" value="KAK7476418.1"/>
    <property type="molecule type" value="Genomic_DNA"/>
</dbReference>
<gene>
    <name evidence="2" type="ORF">BaRGS_00032343</name>
</gene>
<name>A0ABD0JNQ6_9CAEN</name>
<evidence type="ECO:0000313" key="3">
    <source>
        <dbReference type="Proteomes" id="UP001519460"/>
    </source>
</evidence>
<comment type="caution">
    <text evidence="2">The sequence shown here is derived from an EMBL/GenBank/DDBJ whole genome shotgun (WGS) entry which is preliminary data.</text>
</comment>
<feature type="compositionally biased region" description="Basic and acidic residues" evidence="1">
    <location>
        <begin position="56"/>
        <end position="74"/>
    </location>
</feature>
<protein>
    <submittedName>
        <fullName evidence="2">Uncharacterized protein</fullName>
    </submittedName>
</protein>
<sequence length="74" mass="8660">MPAPHAIVKLARHGGAILARPWKVIRQLWRPRVLWQKHEEAAVFVGFEQPETADQTEQKKAFMEDTDRNRNLLM</sequence>
<organism evidence="2 3">
    <name type="scientific">Batillaria attramentaria</name>
    <dbReference type="NCBI Taxonomy" id="370345"/>
    <lineage>
        <taxon>Eukaryota</taxon>
        <taxon>Metazoa</taxon>
        <taxon>Spiralia</taxon>
        <taxon>Lophotrochozoa</taxon>
        <taxon>Mollusca</taxon>
        <taxon>Gastropoda</taxon>
        <taxon>Caenogastropoda</taxon>
        <taxon>Sorbeoconcha</taxon>
        <taxon>Cerithioidea</taxon>
        <taxon>Batillariidae</taxon>
        <taxon>Batillaria</taxon>
    </lineage>
</organism>
<dbReference type="Proteomes" id="UP001519460">
    <property type="component" value="Unassembled WGS sequence"/>
</dbReference>
<keyword evidence="3" id="KW-1185">Reference proteome</keyword>